<dbReference type="InterPro" id="IPR014756">
    <property type="entry name" value="Ig_E-set"/>
</dbReference>
<dbReference type="InterPro" id="IPR002022">
    <property type="entry name" value="Pec_lyase"/>
</dbReference>
<feature type="domain" description="Fibronectin type-III" evidence="13">
    <location>
        <begin position="367"/>
        <end position="457"/>
    </location>
</feature>
<keyword evidence="4" id="KW-0136">Cellulose degradation</keyword>
<dbReference type="InterPro" id="IPR036116">
    <property type="entry name" value="FN3_sf"/>
</dbReference>
<feature type="domain" description="Fibronectin type-III" evidence="13">
    <location>
        <begin position="458"/>
        <end position="551"/>
    </location>
</feature>
<dbReference type="InterPro" id="IPR003961">
    <property type="entry name" value="FN3_dom"/>
</dbReference>
<sequence>MKQMIRMKRWISSLMTAVLILSSVPLYSGTVQAAATLPYSDNFESWTSGNVLSSLGTAGTGTATTSSNITVKDFKFTTTILENLINTTAVSDLNANVSTLNGSNALHLYDNVSASKGSISALTTFTPQTVSSGAKVNMEYDFLTNTLSGGTNTNARFRVANSSNNARPISIETAAGNKLQYRNASNVLTDFSPPLIFSTGKWYHIKLEIDVSNSKYNVTVTDDSNTYTASSVSVISGVAFTDIGGLEINTGDGARMEFYLDNLKVYTPQTAPALSAPTLSAPTVAPNKVDLSWETVTGATYYNVKRSTTSGSLYTSINTSPVTGLSYSDTTVTNGLDYYYVVTAANSVTESVYSNQVKASPIAPTAQPVPTGLTAAGGNNKVELQWIAASGATSYNVKRKLTSDSSYTTLQNVTMLSFTDNSAVNGTAYDYVVTAVSGSAVESANSNSVSVTPSVPSLPAAPTNLVAWAGDKQTSLSWSSVTGATSYKVKQSDTEGGPYNPIANVVDGSTYFVSTGLNNGSTYYYVVTAVNSIGESVSSSEVSSKPRTFLINDNFESSKLGDTPSGFASIAAAADAAINNVTVINNNNLTNKYYSPTEAAPANNKSAAIIGNSSNVLWINDNANASRRGGYTNTFSPVSGKNGLIAELDFMQPKVIGDSYPLELLDSSGKTVLSFSVTNLNTFLPINPSGTVNWYRLKFVADTGTNSADVFLNGIYEGNYKFSTLDTNISKIQARTAGSSTGSMYVDNVRVYQQSAATPQNLTTAGANNKVELKWNPASGVDSYNVYRSTASKGSYTLVADNLTSPTYIDTELVNKTNYYYVVTGVNASGESDFSHEALGYPNNVQAPASAPVFFDTAIRDSQLTLNWSAEKGKDGDGVEVASTYTLYRSTTPNGPFVTVAQKLGATTYLDKGLTNGTEYYYQVVAENMGGNSPSSKLLKVASAAPVGAPTLLSAAAGNSSVALSWSPVAKTSKYSVKRSTANGGPYTEVKSVNGTSYTDTDVVNGTIYYYVITAINTSQVTVNNPEQIALQESMISNQLMAKPYVPVTGAPAQPTDLQATVEMGSVKLTWGAVSGATQYKVKRATTSGGSYDLVASSTVASYEDKSVVNGTTYYYVISAVNASGESQQSDEIVVLPAKVLTVDASATADPSAFKTIQSAVNSIPTTNTERTIIYITPGTYTEKLVVTRPYVSLVGAGMDQTKIVYGDYAGTAATTGQPGHTGNTFLSQTVEVNADYFTASNLTIENSAGPRSAVAQAVALSLKSDMATFESVKLIGYQDTLYTGLNAAGKGRHYFHNSIIQGDVDFIFGEAPAVVFDNVKMVLVSHTGGGGHITAAAQKNTTDAGYVFLNSQVVDGASAQGIYDLGRPWKDNAKVSFINTLIDSKKFLNAGWLAACAGTCLSYSFNEYNSYGTGADPASRQIAKQLTGLEASQTISNIFGDWDPSIPVIMPKINYMPTVSVTYSTFDKNAAKQDDIQVTLQANGKAFSSIKNNQTVLSASDYTVSGNVVTINKAYLAGLQVGTQSLVFEFGAASVPLTINVVDTSVTDIGKEVLAVNDGWASFTTGTKGGAAADPANIYTVTKRSELIKALGGNNGTNATNATPKIIYIKGTMDMNVDDNDNPVGMDYYKDPAYDLDAYLAAYDPAVWGRTSVPSGPLETARAASETNQGNKIKINVGPNTTIVGLPGSNAKILGGNLMVQNVDNVIIRNIDFQNAFDYFPQWDPTDGETGNWNSAFDNITIKGSTHIWIDHNTFSDGSHPDDHSHTYFGRKYQQHDGTMDITNASDLVTVSFNYFHDHDKTTLVGGSDSFTGDTGKERITFHHNYYQNIGQRAPRVRYGQVHLYNNFYEGSVNHPNYPSLYSIGVGVESQIYAQNNYFVQDPGTSASALIQVSGGTKFTDKGSILNGAEVSITASNRALSDVTWNPALFISMDATMDVPGKVSTQAGAENTLPVMSAPTVTAAAGSRQVNLTWTTVTGAVYYNVKRSLTSSGPYELVAEKLTAAGYADTGLTPGMTYYYVVTAVNAAGKGATSNEASAKVDNEDSKPVLSAPTVTATPVMRQVNLSWNAVTGAVAYSVKRSLTSGGPYELVADKLTSTSYADIGLPRNLYYYVVTVVNAAGEAAASKEASARISYEEHRSLGSSSSPAPSVPGEATVPTGESSIHVTSVSEKMADGTTVARAIVDPAAIAKALDSLLSGGNADQKIAIDVKTTEAVVKVELPASSISDAQGKAPAVVLFIKLDNISYSLPVKLIDVKKWAKELGADVKDVKIIVTVEKVTGATASGIESKARENGLKLLNSGVDFNITAEANGKSVSINDFGSTYVERTLSIPNTFDSKKVTAVLYNPATGKLVFVPAIFKVNGGITDVTIKRPGNSIYTIVESSKTFADLSGHWAKSDIDLLASKLVVDGTTATSFAPQNPITRAEFATLLIRALGLNESNNVPYSDVSANDWYAGSVSTASKAGLVTGFEDGSFRPSANITREQMAVMVSRAIGLAGKKADADVKGLSVFSDNKNISSWASSAVAQSVNAGIINGMSADAFMPKEHASRAEAAVMLKRLLQFVEFMN</sequence>
<keyword evidence="10" id="KW-0964">Secreted</keyword>
<reference evidence="15" key="1">
    <citation type="submission" date="2019-10" db="EMBL/GenBank/DDBJ databases">
        <title>Description of Paenibacillus glebae sp. nov.</title>
        <authorList>
            <person name="Carlier A."/>
            <person name="Qi S."/>
        </authorList>
    </citation>
    <scope>NUCLEOTIDE SEQUENCE</scope>
    <source>
        <strain evidence="15">LMG 31456</strain>
    </source>
</reference>
<evidence type="ECO:0000256" key="9">
    <source>
        <dbReference type="PROSITE-ProRule" id="PRU10040"/>
    </source>
</evidence>
<feature type="domain" description="SLH" evidence="14">
    <location>
        <begin position="2444"/>
        <end position="2507"/>
    </location>
</feature>
<proteinExistence type="inferred from homology"/>
<evidence type="ECO:0000256" key="12">
    <source>
        <dbReference type="SAM" id="SignalP"/>
    </source>
</evidence>
<dbReference type="PROSITE" id="PS51272">
    <property type="entry name" value="SLH"/>
    <property type="match status" value="3"/>
</dbReference>
<evidence type="ECO:0000256" key="10">
    <source>
        <dbReference type="RuleBase" id="RU361173"/>
    </source>
</evidence>
<evidence type="ECO:0000313" key="16">
    <source>
        <dbReference type="Proteomes" id="UP000641588"/>
    </source>
</evidence>
<feature type="domain" description="Fibronectin type-III" evidence="13">
    <location>
        <begin position="1956"/>
        <end position="2045"/>
    </location>
</feature>
<dbReference type="InterPro" id="IPR005102">
    <property type="entry name" value="Carbo-bd_X2"/>
</dbReference>
<evidence type="ECO:0000259" key="14">
    <source>
        <dbReference type="PROSITE" id="PS51272"/>
    </source>
</evidence>
<evidence type="ECO:0008006" key="17">
    <source>
        <dbReference type="Google" id="ProtNLM"/>
    </source>
</evidence>
<dbReference type="PROSITE" id="PS50853">
    <property type="entry name" value="FN3"/>
    <property type="match status" value="7"/>
</dbReference>
<evidence type="ECO:0000256" key="4">
    <source>
        <dbReference type="ARBA" id="ARBA00023001"/>
    </source>
</evidence>
<evidence type="ECO:0000313" key="15">
    <source>
        <dbReference type="EMBL" id="NOU96346.1"/>
    </source>
</evidence>
<comment type="caution">
    <text evidence="15">The sequence shown here is derived from an EMBL/GenBank/DDBJ whole genome shotgun (WGS) entry which is preliminary data.</text>
</comment>
<comment type="similarity">
    <text evidence="10">Belongs to the polysaccharide lyase 1 family.</text>
</comment>
<dbReference type="PROSITE" id="PS00503">
    <property type="entry name" value="PECTINESTERASE_2"/>
    <property type="match status" value="1"/>
</dbReference>
<evidence type="ECO:0000256" key="8">
    <source>
        <dbReference type="ARBA" id="ARBA00023326"/>
    </source>
</evidence>
<feature type="domain" description="SLH" evidence="14">
    <location>
        <begin position="2511"/>
        <end position="2571"/>
    </location>
</feature>
<dbReference type="InterPro" id="IPR000070">
    <property type="entry name" value="Pectinesterase_cat"/>
</dbReference>
<name>A0A972H4U2_9BACL</name>
<feature type="domain" description="Fibronectin type-III" evidence="13">
    <location>
        <begin position="848"/>
        <end position="947"/>
    </location>
</feature>
<evidence type="ECO:0000256" key="2">
    <source>
        <dbReference type="ARBA" id="ARBA00022729"/>
    </source>
</evidence>
<dbReference type="Pfam" id="PF00544">
    <property type="entry name" value="Pectate_lyase_4"/>
    <property type="match status" value="1"/>
</dbReference>
<dbReference type="Proteomes" id="UP000641588">
    <property type="component" value="Unassembled WGS sequence"/>
</dbReference>
<dbReference type="InterPro" id="IPR013783">
    <property type="entry name" value="Ig-like_fold"/>
</dbReference>
<evidence type="ECO:0000256" key="3">
    <source>
        <dbReference type="ARBA" id="ARBA00022801"/>
    </source>
</evidence>
<feature type="signal peptide" evidence="12">
    <location>
        <begin position="1"/>
        <end position="33"/>
    </location>
</feature>
<feature type="active site" evidence="9">
    <location>
        <position position="1306"/>
    </location>
</feature>
<dbReference type="Pfam" id="PF03442">
    <property type="entry name" value="CBM_X2"/>
    <property type="match status" value="1"/>
</dbReference>
<dbReference type="GO" id="GO:0030599">
    <property type="term" value="F:pectinesterase activity"/>
    <property type="evidence" value="ECO:0007669"/>
    <property type="project" value="InterPro"/>
</dbReference>
<protein>
    <recommendedName>
        <fullName evidence="17">Pectate lyase</fullName>
    </recommendedName>
</protein>
<dbReference type="Pfam" id="PF00395">
    <property type="entry name" value="SLH"/>
    <property type="match status" value="3"/>
</dbReference>
<accession>A0A972H4U2</accession>
<dbReference type="PANTHER" id="PTHR31321">
    <property type="entry name" value="ACYL-COA THIOESTER HYDROLASE YBHC-RELATED"/>
    <property type="match status" value="1"/>
</dbReference>
<dbReference type="SUPFAM" id="SSF49265">
    <property type="entry name" value="Fibronectin type III"/>
    <property type="match status" value="7"/>
</dbReference>
<feature type="domain" description="SLH" evidence="14">
    <location>
        <begin position="2385"/>
        <end position="2443"/>
    </location>
</feature>
<dbReference type="Gene3D" id="2.60.40.10">
    <property type="entry name" value="Immunoglobulins"/>
    <property type="match status" value="10"/>
</dbReference>
<dbReference type="PANTHER" id="PTHR31321:SF57">
    <property type="entry name" value="PECTINESTERASE 53-RELATED"/>
    <property type="match status" value="1"/>
</dbReference>
<keyword evidence="5" id="KW-0063">Aspartyl esterase</keyword>
<dbReference type="GO" id="GO:0030245">
    <property type="term" value="P:cellulose catabolic process"/>
    <property type="evidence" value="ECO:0007669"/>
    <property type="project" value="UniProtKB-KW"/>
</dbReference>
<feature type="domain" description="Fibronectin type-III" evidence="13">
    <location>
        <begin position="1051"/>
        <end position="1145"/>
    </location>
</feature>
<keyword evidence="3" id="KW-0378">Hydrolase</keyword>
<keyword evidence="7 10" id="KW-0119">Carbohydrate metabolism</keyword>
<evidence type="ECO:0000256" key="5">
    <source>
        <dbReference type="ARBA" id="ARBA00023085"/>
    </source>
</evidence>
<dbReference type="GO" id="GO:0042545">
    <property type="term" value="P:cell wall modification"/>
    <property type="evidence" value="ECO:0007669"/>
    <property type="project" value="InterPro"/>
</dbReference>
<dbReference type="Pfam" id="PF01095">
    <property type="entry name" value="Pectinesterase"/>
    <property type="match status" value="1"/>
</dbReference>
<evidence type="ECO:0000256" key="7">
    <source>
        <dbReference type="ARBA" id="ARBA00023277"/>
    </source>
</evidence>
<feature type="chain" id="PRO_5037007246" description="Pectate lyase" evidence="12">
    <location>
        <begin position="34"/>
        <end position="2571"/>
    </location>
</feature>
<gene>
    <name evidence="15" type="ORF">GC093_24475</name>
</gene>
<dbReference type="InterPro" id="IPR012334">
    <property type="entry name" value="Pectin_lyas_fold"/>
</dbReference>
<keyword evidence="16" id="KW-1185">Reference proteome</keyword>
<dbReference type="SUPFAM" id="SSF81296">
    <property type="entry name" value="E set domains"/>
    <property type="match status" value="1"/>
</dbReference>
<dbReference type="SMART" id="SM00060">
    <property type="entry name" value="FN3"/>
    <property type="match status" value="9"/>
</dbReference>
<organism evidence="15 16">
    <name type="scientific">Paenibacillus foliorum</name>
    <dbReference type="NCBI Taxonomy" id="2654974"/>
    <lineage>
        <taxon>Bacteria</taxon>
        <taxon>Bacillati</taxon>
        <taxon>Bacillota</taxon>
        <taxon>Bacilli</taxon>
        <taxon>Bacillales</taxon>
        <taxon>Paenibacillaceae</taxon>
        <taxon>Paenibacillus</taxon>
    </lineage>
</organism>
<dbReference type="SMART" id="SM00656">
    <property type="entry name" value="Amb_all"/>
    <property type="match status" value="1"/>
</dbReference>
<keyword evidence="6 10" id="KW-0456">Lyase</keyword>
<keyword evidence="2 12" id="KW-0732">Signal</keyword>
<evidence type="ECO:0000259" key="13">
    <source>
        <dbReference type="PROSITE" id="PS50853"/>
    </source>
</evidence>
<dbReference type="EMBL" id="WHOD01000097">
    <property type="protein sequence ID" value="NOU96346.1"/>
    <property type="molecule type" value="Genomic_DNA"/>
</dbReference>
<evidence type="ECO:0000256" key="11">
    <source>
        <dbReference type="SAM" id="MobiDB-lite"/>
    </source>
</evidence>
<dbReference type="SUPFAM" id="SSF51126">
    <property type="entry name" value="Pectin lyase-like"/>
    <property type="match status" value="2"/>
</dbReference>
<dbReference type="InterPro" id="IPR001119">
    <property type="entry name" value="SLH_dom"/>
</dbReference>
<dbReference type="InterPro" id="IPR011050">
    <property type="entry name" value="Pectin_lyase_fold/virulence"/>
</dbReference>
<evidence type="ECO:0000256" key="1">
    <source>
        <dbReference type="ARBA" id="ARBA00008891"/>
    </source>
</evidence>
<dbReference type="GO" id="GO:0016829">
    <property type="term" value="F:lyase activity"/>
    <property type="evidence" value="ECO:0007669"/>
    <property type="project" value="UniProtKB-KW"/>
</dbReference>
<feature type="domain" description="Fibronectin type-III" evidence="13">
    <location>
        <begin position="273"/>
        <end position="365"/>
    </location>
</feature>
<evidence type="ECO:0000256" key="6">
    <source>
        <dbReference type="ARBA" id="ARBA00023239"/>
    </source>
</evidence>
<comment type="similarity">
    <text evidence="1">Belongs to the pectinesterase family.</text>
</comment>
<comment type="subcellular location">
    <subcellularLocation>
        <location evidence="10">Secreted</location>
    </subcellularLocation>
</comment>
<keyword evidence="8 10" id="KW-0624">Polysaccharide degradation</keyword>
<feature type="region of interest" description="Disordered" evidence="11">
    <location>
        <begin position="2140"/>
        <end position="2162"/>
    </location>
</feature>
<feature type="compositionally biased region" description="Low complexity" evidence="11">
    <location>
        <begin position="2143"/>
        <end position="2154"/>
    </location>
</feature>
<dbReference type="Gene3D" id="2.160.20.10">
    <property type="entry name" value="Single-stranded right-handed beta-helix, Pectin lyase-like"/>
    <property type="match status" value="2"/>
</dbReference>
<dbReference type="GO" id="GO:0005576">
    <property type="term" value="C:extracellular region"/>
    <property type="evidence" value="ECO:0007669"/>
    <property type="project" value="UniProtKB-SubCell"/>
</dbReference>
<dbReference type="CDD" id="cd00063">
    <property type="entry name" value="FN3"/>
    <property type="match status" value="6"/>
</dbReference>
<dbReference type="GO" id="GO:0009279">
    <property type="term" value="C:cell outer membrane"/>
    <property type="evidence" value="ECO:0007669"/>
    <property type="project" value="TreeGrafter"/>
</dbReference>
<dbReference type="InterPro" id="IPR033131">
    <property type="entry name" value="Pectinesterase_Asp_AS"/>
</dbReference>
<feature type="domain" description="Fibronectin type-III" evidence="13">
    <location>
        <begin position="758"/>
        <end position="845"/>
    </location>
</feature>